<dbReference type="PROSITE" id="PS50006">
    <property type="entry name" value="FHA_DOMAIN"/>
    <property type="match status" value="1"/>
</dbReference>
<dbReference type="Proteomes" id="UP000011087">
    <property type="component" value="Unassembled WGS sequence"/>
</dbReference>
<dbReference type="InterPro" id="IPR000253">
    <property type="entry name" value="FHA_dom"/>
</dbReference>
<dbReference type="PaxDb" id="55529-EKX51171"/>
<evidence type="ECO:0000313" key="3">
    <source>
        <dbReference type="EMBL" id="EKX51171.1"/>
    </source>
</evidence>
<feature type="compositionally biased region" description="Polar residues" evidence="1">
    <location>
        <begin position="194"/>
        <end position="205"/>
    </location>
</feature>
<dbReference type="Pfam" id="PF00498">
    <property type="entry name" value="FHA"/>
    <property type="match status" value="1"/>
</dbReference>
<name>L1JRH6_GUITC</name>
<dbReference type="KEGG" id="gtt:GUITHDRAFT_134682"/>
<dbReference type="SUPFAM" id="SSF49879">
    <property type="entry name" value="SMAD/FHA domain"/>
    <property type="match status" value="1"/>
</dbReference>
<evidence type="ECO:0000313" key="4">
    <source>
        <dbReference type="EnsemblProtists" id="EKX51171"/>
    </source>
</evidence>
<dbReference type="EnsemblProtists" id="EKX51171">
    <property type="protein sequence ID" value="EKX51171"/>
    <property type="gene ID" value="GUITHDRAFT_134682"/>
</dbReference>
<evidence type="ECO:0000256" key="1">
    <source>
        <dbReference type="SAM" id="MobiDB-lite"/>
    </source>
</evidence>
<evidence type="ECO:0000259" key="2">
    <source>
        <dbReference type="PROSITE" id="PS50006"/>
    </source>
</evidence>
<dbReference type="SMART" id="SM00240">
    <property type="entry name" value="FHA"/>
    <property type="match status" value="1"/>
</dbReference>
<evidence type="ECO:0000313" key="5">
    <source>
        <dbReference type="Proteomes" id="UP000011087"/>
    </source>
</evidence>
<accession>L1JRH6</accession>
<sequence>MANKMVGLREGEQQLLSRSSLGSRSGEQGAASGSEHGEEGVWIVHGNEDEESVLWVVSEDSPFTIGRSSSCNVVIDDQCKSVSKVHVTIRRRRTGWEIRDCSSGGTHVGAMFLQRRAMPLAGGDTFHIGGTKYGKTFTFAYFNLHHLKGNRRIINYPKSELNPLERPEEDQKEMDDPLRDGWFRTLHGFEEDSLSSTTSSYQNRTSEGHSREFQGRISPALDAEGLHFERENVDKIKSFEDTKQKLTRRKAINSIKETLDDNDGFDDRFSKPLNVPNAIARSVHDSDQILKFAKKRLEQAILCGEIPRYRLGPRTSDPVQIADDWSSSEQETMQRWKLSKLKASQEAEEAKSSEKGMTRMEIERNRRIVEKEDYVFKTYMNKMEKVYEERKKSRQELGLIKSKSKDK</sequence>
<proteinExistence type="predicted"/>
<feature type="compositionally biased region" description="Low complexity" evidence="1">
    <location>
        <begin position="16"/>
        <end position="34"/>
    </location>
</feature>
<dbReference type="InterPro" id="IPR008984">
    <property type="entry name" value="SMAD_FHA_dom_sf"/>
</dbReference>
<dbReference type="GeneID" id="17307803"/>
<feature type="domain" description="FHA" evidence="2">
    <location>
        <begin position="63"/>
        <end position="113"/>
    </location>
</feature>
<dbReference type="AlphaFoldDB" id="L1JRH6"/>
<protein>
    <recommendedName>
        <fullName evidence="2">FHA domain-containing protein</fullName>
    </recommendedName>
</protein>
<feature type="region of interest" description="Disordered" evidence="1">
    <location>
        <begin position="193"/>
        <end position="213"/>
    </location>
</feature>
<dbReference type="HOGENOM" id="CLU_676964_0_0_1"/>
<keyword evidence="5" id="KW-1185">Reference proteome</keyword>
<dbReference type="Gene3D" id="2.60.200.20">
    <property type="match status" value="1"/>
</dbReference>
<reference evidence="4" key="3">
    <citation type="submission" date="2015-06" db="UniProtKB">
        <authorList>
            <consortium name="EnsemblProtists"/>
        </authorList>
    </citation>
    <scope>IDENTIFICATION</scope>
</reference>
<gene>
    <name evidence="3" type="ORF">GUITHDRAFT_134682</name>
</gene>
<dbReference type="EMBL" id="JH992976">
    <property type="protein sequence ID" value="EKX51171.1"/>
    <property type="molecule type" value="Genomic_DNA"/>
</dbReference>
<dbReference type="CDD" id="cd00060">
    <property type="entry name" value="FHA"/>
    <property type="match status" value="1"/>
</dbReference>
<dbReference type="RefSeq" id="XP_005838151.1">
    <property type="nucleotide sequence ID" value="XM_005838094.1"/>
</dbReference>
<reference evidence="5" key="2">
    <citation type="submission" date="2012-11" db="EMBL/GenBank/DDBJ databases">
        <authorList>
            <person name="Kuo A."/>
            <person name="Curtis B.A."/>
            <person name="Tanifuji G."/>
            <person name="Burki F."/>
            <person name="Gruber A."/>
            <person name="Irimia M."/>
            <person name="Maruyama S."/>
            <person name="Arias M.C."/>
            <person name="Ball S.G."/>
            <person name="Gile G.H."/>
            <person name="Hirakawa Y."/>
            <person name="Hopkins J.F."/>
            <person name="Rensing S.A."/>
            <person name="Schmutz J."/>
            <person name="Symeonidi A."/>
            <person name="Elias M."/>
            <person name="Eveleigh R.J."/>
            <person name="Herman E.K."/>
            <person name="Klute M.J."/>
            <person name="Nakayama T."/>
            <person name="Obornik M."/>
            <person name="Reyes-Prieto A."/>
            <person name="Armbrust E.V."/>
            <person name="Aves S.J."/>
            <person name="Beiko R.G."/>
            <person name="Coutinho P."/>
            <person name="Dacks J.B."/>
            <person name="Durnford D.G."/>
            <person name="Fast N.M."/>
            <person name="Green B.R."/>
            <person name="Grisdale C."/>
            <person name="Hempe F."/>
            <person name="Henrissat B."/>
            <person name="Hoppner M.P."/>
            <person name="Ishida K.-I."/>
            <person name="Kim E."/>
            <person name="Koreny L."/>
            <person name="Kroth P.G."/>
            <person name="Liu Y."/>
            <person name="Malik S.-B."/>
            <person name="Maier U.G."/>
            <person name="McRose D."/>
            <person name="Mock T."/>
            <person name="Neilson J.A."/>
            <person name="Onodera N.T."/>
            <person name="Poole A.M."/>
            <person name="Pritham E.J."/>
            <person name="Richards T.A."/>
            <person name="Rocap G."/>
            <person name="Roy S.W."/>
            <person name="Sarai C."/>
            <person name="Schaack S."/>
            <person name="Shirato S."/>
            <person name="Slamovits C.H."/>
            <person name="Spencer D.F."/>
            <person name="Suzuki S."/>
            <person name="Worden A.Z."/>
            <person name="Zauner S."/>
            <person name="Barry K."/>
            <person name="Bell C."/>
            <person name="Bharti A.K."/>
            <person name="Crow J.A."/>
            <person name="Grimwood J."/>
            <person name="Kramer R."/>
            <person name="Lindquist E."/>
            <person name="Lucas S."/>
            <person name="Salamov A."/>
            <person name="McFadden G.I."/>
            <person name="Lane C.E."/>
            <person name="Keeling P.J."/>
            <person name="Gray M.W."/>
            <person name="Grigoriev I.V."/>
            <person name="Archibald J.M."/>
        </authorList>
    </citation>
    <scope>NUCLEOTIDE SEQUENCE</scope>
    <source>
        <strain evidence="5">CCMP2712</strain>
    </source>
</reference>
<feature type="region of interest" description="Disordered" evidence="1">
    <location>
        <begin position="16"/>
        <end position="38"/>
    </location>
</feature>
<organism evidence="3">
    <name type="scientific">Guillardia theta (strain CCMP2712)</name>
    <name type="common">Cryptophyte</name>
    <dbReference type="NCBI Taxonomy" id="905079"/>
    <lineage>
        <taxon>Eukaryota</taxon>
        <taxon>Cryptophyceae</taxon>
        <taxon>Pyrenomonadales</taxon>
        <taxon>Geminigeraceae</taxon>
        <taxon>Guillardia</taxon>
    </lineage>
</organism>
<reference evidence="3 5" key="1">
    <citation type="journal article" date="2012" name="Nature">
        <title>Algal genomes reveal evolutionary mosaicism and the fate of nucleomorphs.</title>
        <authorList>
            <consortium name="DOE Joint Genome Institute"/>
            <person name="Curtis B.A."/>
            <person name="Tanifuji G."/>
            <person name="Burki F."/>
            <person name="Gruber A."/>
            <person name="Irimia M."/>
            <person name="Maruyama S."/>
            <person name="Arias M.C."/>
            <person name="Ball S.G."/>
            <person name="Gile G.H."/>
            <person name="Hirakawa Y."/>
            <person name="Hopkins J.F."/>
            <person name="Kuo A."/>
            <person name="Rensing S.A."/>
            <person name="Schmutz J."/>
            <person name="Symeonidi A."/>
            <person name="Elias M."/>
            <person name="Eveleigh R.J."/>
            <person name="Herman E.K."/>
            <person name="Klute M.J."/>
            <person name="Nakayama T."/>
            <person name="Obornik M."/>
            <person name="Reyes-Prieto A."/>
            <person name="Armbrust E.V."/>
            <person name="Aves S.J."/>
            <person name="Beiko R.G."/>
            <person name="Coutinho P."/>
            <person name="Dacks J.B."/>
            <person name="Durnford D.G."/>
            <person name="Fast N.M."/>
            <person name="Green B.R."/>
            <person name="Grisdale C.J."/>
            <person name="Hempel F."/>
            <person name="Henrissat B."/>
            <person name="Hoppner M.P."/>
            <person name="Ishida K."/>
            <person name="Kim E."/>
            <person name="Koreny L."/>
            <person name="Kroth P.G."/>
            <person name="Liu Y."/>
            <person name="Malik S.B."/>
            <person name="Maier U.G."/>
            <person name="McRose D."/>
            <person name="Mock T."/>
            <person name="Neilson J.A."/>
            <person name="Onodera N.T."/>
            <person name="Poole A.M."/>
            <person name="Pritham E.J."/>
            <person name="Richards T.A."/>
            <person name="Rocap G."/>
            <person name="Roy S.W."/>
            <person name="Sarai C."/>
            <person name="Schaack S."/>
            <person name="Shirato S."/>
            <person name="Slamovits C.H."/>
            <person name="Spencer D.F."/>
            <person name="Suzuki S."/>
            <person name="Worden A.Z."/>
            <person name="Zauner S."/>
            <person name="Barry K."/>
            <person name="Bell C."/>
            <person name="Bharti A.K."/>
            <person name="Crow J.A."/>
            <person name="Grimwood J."/>
            <person name="Kramer R."/>
            <person name="Lindquist E."/>
            <person name="Lucas S."/>
            <person name="Salamov A."/>
            <person name="McFadden G.I."/>
            <person name="Lane C.E."/>
            <person name="Keeling P.J."/>
            <person name="Gray M.W."/>
            <person name="Grigoriev I.V."/>
            <person name="Archibald J.M."/>
        </authorList>
    </citation>
    <scope>NUCLEOTIDE SEQUENCE</scope>
    <source>
        <strain evidence="3 5">CCMP2712</strain>
    </source>
</reference>